<evidence type="ECO:0000256" key="1">
    <source>
        <dbReference type="SAM" id="MobiDB-lite"/>
    </source>
</evidence>
<feature type="region of interest" description="Disordered" evidence="1">
    <location>
        <begin position="98"/>
        <end position="126"/>
    </location>
</feature>
<organism evidence="2 3">
    <name type="scientific">Ajellomyces capsulatus (strain G186AR / H82 / ATCC MYA-2454 / RMSCC 2432)</name>
    <name type="common">Darling's disease fungus</name>
    <name type="synonym">Histoplasma capsulatum</name>
    <dbReference type="NCBI Taxonomy" id="447093"/>
    <lineage>
        <taxon>Eukaryota</taxon>
        <taxon>Fungi</taxon>
        <taxon>Dikarya</taxon>
        <taxon>Ascomycota</taxon>
        <taxon>Pezizomycotina</taxon>
        <taxon>Eurotiomycetes</taxon>
        <taxon>Eurotiomycetidae</taxon>
        <taxon>Onygenales</taxon>
        <taxon>Ajellomycetaceae</taxon>
        <taxon>Histoplasma</taxon>
    </lineage>
</organism>
<sequence>MDPPTLLLALAGRFSSEKMVCLPDVHEESHLSFASEAQVTLIRAPTIILGTNLRCRFDGQTSASWRPLQQPNKTARSCAQITHDPREVEGQGLFSKFMRPAGPHISKTNGARPARDYSTRQPYRFV</sequence>
<dbReference type="RefSeq" id="XP_045285637.1">
    <property type="nucleotide sequence ID" value="XM_045433324.1"/>
</dbReference>
<evidence type="ECO:0000313" key="2">
    <source>
        <dbReference type="EMBL" id="EEH05156.1"/>
    </source>
</evidence>
<dbReference type="HOGENOM" id="CLU_1981016_0_0_1"/>
<reference evidence="2" key="1">
    <citation type="submission" date="2009-02" db="EMBL/GenBank/DDBJ databases">
        <title>The Genome Sequence of Ajellomyces capsulatus strain G186AR.</title>
        <authorList>
            <consortium name="The Broad Institute Genome Sequencing Platform"/>
            <person name="Champion M."/>
            <person name="Cuomo C."/>
            <person name="Ma L.-J."/>
            <person name="Henn M.R."/>
            <person name="Sil A."/>
            <person name="Goldman B."/>
            <person name="Young S.K."/>
            <person name="Kodira C.D."/>
            <person name="Zeng Q."/>
            <person name="Koehrsen M."/>
            <person name="Alvarado L."/>
            <person name="Berlin A."/>
            <person name="Borenstein D."/>
            <person name="Chen Z."/>
            <person name="Engels R."/>
            <person name="Freedman E."/>
            <person name="Gellesch M."/>
            <person name="Goldberg J."/>
            <person name="Griggs A."/>
            <person name="Gujja S."/>
            <person name="Heiman D."/>
            <person name="Hepburn T."/>
            <person name="Howarth C."/>
            <person name="Jen D."/>
            <person name="Larson L."/>
            <person name="Lewis B."/>
            <person name="Mehta T."/>
            <person name="Park D."/>
            <person name="Pearson M."/>
            <person name="Roberts A."/>
            <person name="Saif S."/>
            <person name="Shea T."/>
            <person name="Shenoy N."/>
            <person name="Sisk P."/>
            <person name="Stolte C."/>
            <person name="Sykes S."/>
            <person name="Walk T."/>
            <person name="White J."/>
            <person name="Yandava C."/>
            <person name="Klein B."/>
            <person name="McEwen J.G."/>
            <person name="Puccia R."/>
            <person name="Goldman G.H."/>
            <person name="Felipe M.S."/>
            <person name="Nino-Vega G."/>
            <person name="San-Blas G."/>
            <person name="Taylor J."/>
            <person name="Mendoza L."/>
            <person name="Galagan J."/>
            <person name="Nusbaum C."/>
            <person name="Birren B."/>
        </authorList>
    </citation>
    <scope>NUCLEOTIDE SEQUENCE</scope>
    <source>
        <strain evidence="2">G186AR</strain>
    </source>
</reference>
<dbReference type="AlphaFoldDB" id="C0NSZ5"/>
<accession>C0NSZ5</accession>
<dbReference type="GeneID" id="69039291"/>
<protein>
    <submittedName>
        <fullName evidence="2">Uncharacterized protein</fullName>
    </submittedName>
</protein>
<dbReference type="InParanoid" id="C0NSZ5"/>
<name>C0NSZ5_AJECG</name>
<dbReference type="Proteomes" id="UP000001631">
    <property type="component" value="Unassembled WGS sequence"/>
</dbReference>
<keyword evidence="3" id="KW-1185">Reference proteome</keyword>
<gene>
    <name evidence="2" type="ORF">HCBG_06275</name>
</gene>
<proteinExistence type="predicted"/>
<dbReference type="EMBL" id="GG663371">
    <property type="protein sequence ID" value="EEH05156.1"/>
    <property type="molecule type" value="Genomic_DNA"/>
</dbReference>
<evidence type="ECO:0000313" key="3">
    <source>
        <dbReference type="Proteomes" id="UP000001631"/>
    </source>
</evidence>